<reference evidence="5 6" key="1">
    <citation type="submission" date="2020-08" db="EMBL/GenBank/DDBJ databases">
        <title>Genomic Encyclopedia of Type Strains, Phase IV (KMG-IV): sequencing the most valuable type-strain genomes for metagenomic binning, comparative biology and taxonomic classification.</title>
        <authorList>
            <person name="Goeker M."/>
        </authorList>
    </citation>
    <scope>NUCLEOTIDE SEQUENCE [LARGE SCALE GENOMIC DNA]</scope>
    <source>
        <strain evidence="5 6">DSM 12252</strain>
    </source>
</reference>
<dbReference type="AlphaFoldDB" id="A0A7W8DLN2"/>
<evidence type="ECO:0000313" key="6">
    <source>
        <dbReference type="Proteomes" id="UP000590740"/>
    </source>
</evidence>
<dbReference type="Gene3D" id="3.40.1190.20">
    <property type="match status" value="1"/>
</dbReference>
<dbReference type="SUPFAM" id="SSF53613">
    <property type="entry name" value="Ribokinase-like"/>
    <property type="match status" value="1"/>
</dbReference>
<gene>
    <name evidence="5" type="ORF">HNQ65_003602</name>
</gene>
<dbReference type="RefSeq" id="WP_184341398.1">
    <property type="nucleotide sequence ID" value="NZ_JACHIG010000008.1"/>
</dbReference>
<comment type="caution">
    <text evidence="5">The sequence shown here is derived from an EMBL/GenBank/DDBJ whole genome shotgun (WGS) entry which is preliminary data.</text>
</comment>
<dbReference type="Pfam" id="PF00294">
    <property type="entry name" value="PfkB"/>
    <property type="match status" value="1"/>
</dbReference>
<dbReference type="InterPro" id="IPR052700">
    <property type="entry name" value="Carb_kinase_PfkB-like"/>
</dbReference>
<dbReference type="CDD" id="cd01166">
    <property type="entry name" value="KdgK"/>
    <property type="match status" value="1"/>
</dbReference>
<evidence type="ECO:0000256" key="2">
    <source>
        <dbReference type="ARBA" id="ARBA00022679"/>
    </source>
</evidence>
<accession>A0A7W8DLN2</accession>
<proteinExistence type="inferred from homology"/>
<protein>
    <submittedName>
        <fullName evidence="5">2-dehydro-3-deoxygluconokinase</fullName>
        <ecNumber evidence="5">2.7.1.45</ecNumber>
    </submittedName>
</protein>
<evidence type="ECO:0000259" key="4">
    <source>
        <dbReference type="Pfam" id="PF00294"/>
    </source>
</evidence>
<dbReference type="PANTHER" id="PTHR43320">
    <property type="entry name" value="SUGAR KINASE"/>
    <property type="match status" value="1"/>
</dbReference>
<dbReference type="PANTHER" id="PTHR43320:SF2">
    <property type="entry name" value="2-DEHYDRO-3-DEOXYGLUCONOKINASE_2-DEHYDRO-3-DEOXYGALACTONOKINASE"/>
    <property type="match status" value="1"/>
</dbReference>
<dbReference type="EC" id="2.7.1.45" evidence="5"/>
<comment type="similarity">
    <text evidence="1">Belongs to the carbohydrate kinase PfkB family.</text>
</comment>
<keyword evidence="6" id="KW-1185">Reference proteome</keyword>
<dbReference type="InterPro" id="IPR029056">
    <property type="entry name" value="Ribokinase-like"/>
</dbReference>
<dbReference type="Proteomes" id="UP000590740">
    <property type="component" value="Unassembled WGS sequence"/>
</dbReference>
<dbReference type="EMBL" id="JACHIG010000008">
    <property type="protein sequence ID" value="MBB5034011.1"/>
    <property type="molecule type" value="Genomic_DNA"/>
</dbReference>
<evidence type="ECO:0000256" key="1">
    <source>
        <dbReference type="ARBA" id="ARBA00010688"/>
    </source>
</evidence>
<feature type="domain" description="Carbohydrate kinase PfkB" evidence="4">
    <location>
        <begin position="1"/>
        <end position="322"/>
    </location>
</feature>
<dbReference type="GO" id="GO:0008673">
    <property type="term" value="F:2-dehydro-3-deoxygluconokinase activity"/>
    <property type="evidence" value="ECO:0007669"/>
    <property type="project" value="UniProtKB-EC"/>
</dbReference>
<evidence type="ECO:0000313" key="5">
    <source>
        <dbReference type="EMBL" id="MBB5034011.1"/>
    </source>
</evidence>
<evidence type="ECO:0000256" key="3">
    <source>
        <dbReference type="ARBA" id="ARBA00022777"/>
    </source>
</evidence>
<dbReference type="InterPro" id="IPR011611">
    <property type="entry name" value="PfkB_dom"/>
</dbReference>
<name>A0A7W8DLN2_9BACT</name>
<sequence>MSRVVTFGEIMLRLATPGHARFQQAMPGGLHASFAGAEASIAASLSYLGADAAFVTALPANSIADACVADLRSLGVETKHILRTAGGRLGVYFLEHGANQRGGNVIYDREGSSVAITPAAEYDWGAIFVGCDWFVISGITPAISRNAAEVARVAMREAQGLGIKIVCDMNYRTKLWNWEPPLSARELATRTMRELLPMVSVFVGGVSDATAMLGIESSGDLQALARQIVAEFPNLSHAAFTLRDGSTAAAQCFGGALYEAVTDTLHTAPRLTITQVIDRLGAGDAFTAGLVFSFLQNSDPQTAIAFATAAGCLAHSIEGDYNYSTPSEIEALMQGDGGGRVSR</sequence>
<organism evidence="5 6">
    <name type="scientific">Prosthecobacter vanneervenii</name>
    <dbReference type="NCBI Taxonomy" id="48466"/>
    <lineage>
        <taxon>Bacteria</taxon>
        <taxon>Pseudomonadati</taxon>
        <taxon>Verrucomicrobiota</taxon>
        <taxon>Verrucomicrobiia</taxon>
        <taxon>Verrucomicrobiales</taxon>
        <taxon>Verrucomicrobiaceae</taxon>
        <taxon>Prosthecobacter</taxon>
    </lineage>
</organism>
<keyword evidence="2 5" id="KW-0808">Transferase</keyword>
<keyword evidence="3 5" id="KW-0418">Kinase</keyword>